<dbReference type="GO" id="GO:0005886">
    <property type="term" value="C:plasma membrane"/>
    <property type="evidence" value="ECO:0007669"/>
    <property type="project" value="UniProtKB-SubCell"/>
</dbReference>
<evidence type="ECO:0000256" key="3">
    <source>
        <dbReference type="ARBA" id="ARBA00011131"/>
    </source>
</evidence>
<name>A0A0D6XTH6_9STAP</name>
<comment type="subunit">
    <text evidence="3">The complex is composed of two ATP-binding proteins (HrtA), two transmembrane proteins (HrtB) and a solute-binding protein.</text>
</comment>
<dbReference type="Proteomes" id="UP000032366">
    <property type="component" value="Unassembled WGS sequence"/>
</dbReference>
<feature type="transmembrane region" description="Helical" evidence="11">
    <location>
        <begin position="232"/>
        <end position="254"/>
    </location>
</feature>
<feature type="transmembrane region" description="Helical" evidence="11">
    <location>
        <begin position="275"/>
        <end position="305"/>
    </location>
</feature>
<evidence type="ECO:0000256" key="7">
    <source>
        <dbReference type="ARBA" id="ARBA00022692"/>
    </source>
</evidence>
<keyword evidence="7 11" id="KW-0812">Transmembrane</keyword>
<feature type="domain" description="ABC3 transporter permease C-terminal" evidence="12">
    <location>
        <begin position="234"/>
        <end position="345"/>
    </location>
</feature>
<evidence type="ECO:0000256" key="11">
    <source>
        <dbReference type="SAM" id="Phobius"/>
    </source>
</evidence>
<evidence type="ECO:0000313" key="15">
    <source>
        <dbReference type="Proteomes" id="UP000032366"/>
    </source>
</evidence>
<evidence type="ECO:0000256" key="4">
    <source>
        <dbReference type="ARBA" id="ARBA00016962"/>
    </source>
</evidence>
<evidence type="ECO:0000256" key="10">
    <source>
        <dbReference type="ARBA" id="ARBA00024973"/>
    </source>
</evidence>
<dbReference type="AlphaFoldDB" id="A0A0D6XTH6"/>
<organism evidence="14 16">
    <name type="scientific">Staphylococcus microti</name>
    <dbReference type="NCBI Taxonomy" id="569857"/>
    <lineage>
        <taxon>Bacteria</taxon>
        <taxon>Bacillati</taxon>
        <taxon>Bacillota</taxon>
        <taxon>Bacilli</taxon>
        <taxon>Bacillales</taxon>
        <taxon>Staphylococcaceae</taxon>
        <taxon>Staphylococcus</taxon>
    </lineage>
</organism>
<dbReference type="Pfam" id="PF02687">
    <property type="entry name" value="FtsX"/>
    <property type="match status" value="1"/>
</dbReference>
<evidence type="ECO:0000256" key="9">
    <source>
        <dbReference type="ARBA" id="ARBA00023136"/>
    </source>
</evidence>
<evidence type="ECO:0000313" key="16">
    <source>
        <dbReference type="Proteomes" id="UP000254100"/>
    </source>
</evidence>
<evidence type="ECO:0000256" key="6">
    <source>
        <dbReference type="ARBA" id="ARBA00022475"/>
    </source>
</evidence>
<gene>
    <name evidence="14" type="primary">macB_1</name>
    <name evidence="14" type="ORF">NCTC13832_02060</name>
    <name evidence="13" type="ORF">TP70_00255</name>
</gene>
<dbReference type="EMBL" id="UHDT01000001">
    <property type="protein sequence ID" value="SUM58312.1"/>
    <property type="molecule type" value="Genomic_DNA"/>
</dbReference>
<dbReference type="PANTHER" id="PTHR43738">
    <property type="entry name" value="ABC TRANSPORTER, MEMBRANE PROTEIN"/>
    <property type="match status" value="1"/>
</dbReference>
<evidence type="ECO:0000256" key="8">
    <source>
        <dbReference type="ARBA" id="ARBA00022989"/>
    </source>
</evidence>
<keyword evidence="5" id="KW-0813">Transport</keyword>
<dbReference type="InterPro" id="IPR051125">
    <property type="entry name" value="ABC-4/HrtB_transporter"/>
</dbReference>
<sequence>MKLAISELKFYKFRYALILFIVILLASMVLFITGLAQGLARENVSMLDGFKAERYVIQKDAEGLLEKSRFTPKTQEDIEAITQDKPLKIAKVSTQFKDFKEDMLYVNVPKSERPALQEGHYPQGAQEVVLNSKLKGKGLKVGDWIEGQDHDKKLQVVGFFDHVMHSHANVAMMTDDGLTQVAGQQVATALYPLHGVTDQQVRDLEQLDGVQVATKDDLKAAIPSYQAEQMPLNMMVISLFVITAIVLTAFFYVMTIQKTSEIGILKAVGIKTGHLLGALIFQILFVTMLGVLIGIGLVVGLSLFMPSTMPFVVTPTIIMLTIVIFIIVALVGALLSFVRVYKIDPIEAIGGGFA</sequence>
<comment type="similarity">
    <text evidence="2">Belongs to the ABC-4 integral membrane protein family. HrtB subfamily.</text>
</comment>
<dbReference type="RefSeq" id="WP_044358493.1">
    <property type="nucleotide sequence ID" value="NZ_JXWY01000002.1"/>
</dbReference>
<evidence type="ECO:0000313" key="14">
    <source>
        <dbReference type="EMBL" id="SUM58312.1"/>
    </source>
</evidence>
<accession>A0A0D6XTH6</accession>
<protein>
    <recommendedName>
        <fullName evidence="4">Putative hemin transport system permease protein HrtB</fullName>
    </recommendedName>
</protein>
<keyword evidence="15" id="KW-1185">Reference proteome</keyword>
<dbReference type="GO" id="GO:0016787">
    <property type="term" value="F:hydrolase activity"/>
    <property type="evidence" value="ECO:0007669"/>
    <property type="project" value="UniProtKB-KW"/>
</dbReference>
<evidence type="ECO:0000313" key="13">
    <source>
        <dbReference type="EMBL" id="KIX91750.1"/>
    </source>
</evidence>
<keyword evidence="8 11" id="KW-1133">Transmembrane helix</keyword>
<evidence type="ECO:0000259" key="12">
    <source>
        <dbReference type="Pfam" id="PF02687"/>
    </source>
</evidence>
<keyword evidence="6" id="KW-1003">Cell membrane</keyword>
<dbReference type="EMBL" id="JXWY01000002">
    <property type="protein sequence ID" value="KIX91750.1"/>
    <property type="molecule type" value="Genomic_DNA"/>
</dbReference>
<keyword evidence="9 11" id="KW-0472">Membrane</keyword>
<dbReference type="STRING" id="569857.TP70_00255"/>
<dbReference type="OrthoDB" id="384327at2"/>
<keyword evidence="14" id="KW-0378">Hydrolase</keyword>
<reference evidence="13 15" key="1">
    <citation type="submission" date="2015-01" db="EMBL/GenBank/DDBJ databases">
        <authorList>
            <person name="Guo J."/>
        </authorList>
    </citation>
    <scope>NUCLEOTIDE SEQUENCE [LARGE SCALE GENOMIC DNA]</scope>
    <source>
        <strain evidence="13 15">DSM 22147</strain>
    </source>
</reference>
<dbReference type="InterPro" id="IPR003838">
    <property type="entry name" value="ABC3_permease_C"/>
</dbReference>
<evidence type="ECO:0000256" key="1">
    <source>
        <dbReference type="ARBA" id="ARBA00004651"/>
    </source>
</evidence>
<feature type="transmembrane region" description="Helical" evidence="11">
    <location>
        <begin position="317"/>
        <end position="338"/>
    </location>
</feature>
<dbReference type="PANTHER" id="PTHR43738:SF1">
    <property type="entry name" value="HEMIN TRANSPORT SYSTEM PERMEASE PROTEIN HRTB-RELATED"/>
    <property type="match status" value="1"/>
</dbReference>
<proteinExistence type="inferred from homology"/>
<evidence type="ECO:0000256" key="2">
    <source>
        <dbReference type="ARBA" id="ARBA00008697"/>
    </source>
</evidence>
<dbReference type="Proteomes" id="UP000254100">
    <property type="component" value="Unassembled WGS sequence"/>
</dbReference>
<reference evidence="14 16" key="2">
    <citation type="submission" date="2018-06" db="EMBL/GenBank/DDBJ databases">
        <authorList>
            <consortium name="Pathogen Informatics"/>
            <person name="Doyle S."/>
        </authorList>
    </citation>
    <scope>NUCLEOTIDE SEQUENCE [LARGE SCALE GENOMIC DNA]</scope>
    <source>
        <strain evidence="14 16">NCTC13832</strain>
    </source>
</reference>
<evidence type="ECO:0000256" key="5">
    <source>
        <dbReference type="ARBA" id="ARBA00022448"/>
    </source>
</evidence>
<comment type="function">
    <text evidence="10">Part of the ABC transporter complex hrt involved in hemin import. Responsible for the translocation of the substrate across the membrane.</text>
</comment>
<feature type="transmembrane region" description="Helical" evidence="11">
    <location>
        <begin position="12"/>
        <end position="36"/>
    </location>
</feature>
<comment type="subcellular location">
    <subcellularLocation>
        <location evidence="1">Cell membrane</location>
        <topology evidence="1">Multi-pass membrane protein</topology>
    </subcellularLocation>
</comment>